<dbReference type="STRING" id="559515.M4B2E4"/>
<dbReference type="AlphaFoldDB" id="M4B2E4"/>
<dbReference type="HOGENOM" id="CLU_1191848_0_0_1"/>
<evidence type="ECO:0008006" key="3">
    <source>
        <dbReference type="Google" id="ProtNLM"/>
    </source>
</evidence>
<dbReference type="EnsemblProtists" id="HpaT800442">
    <property type="protein sequence ID" value="HpaP800442"/>
    <property type="gene ID" value="HpaG800442"/>
</dbReference>
<name>M4B2E4_HYAAE</name>
<dbReference type="EMBL" id="JH597777">
    <property type="status" value="NOT_ANNOTATED_CDS"/>
    <property type="molecule type" value="Genomic_DNA"/>
</dbReference>
<organism evidence="1 2">
    <name type="scientific">Hyaloperonospora arabidopsidis (strain Emoy2)</name>
    <name type="common">Downy mildew agent</name>
    <name type="synonym">Peronospora arabidopsidis</name>
    <dbReference type="NCBI Taxonomy" id="559515"/>
    <lineage>
        <taxon>Eukaryota</taxon>
        <taxon>Sar</taxon>
        <taxon>Stramenopiles</taxon>
        <taxon>Oomycota</taxon>
        <taxon>Peronosporomycetes</taxon>
        <taxon>Peronosporales</taxon>
        <taxon>Peronosporaceae</taxon>
        <taxon>Hyaloperonospora</taxon>
    </lineage>
</organism>
<proteinExistence type="predicted"/>
<protein>
    <recommendedName>
        <fullName evidence="3">RxLR effector candidate protein</fullName>
    </recommendedName>
</protein>
<dbReference type="VEuPathDB" id="FungiDB:HpaG800442"/>
<dbReference type="InParanoid" id="M4B2E4"/>
<accession>M4B2E4</accession>
<reference evidence="2" key="1">
    <citation type="journal article" date="2010" name="Science">
        <title>Signatures of adaptation to obligate biotrophy in the Hyaloperonospora arabidopsidis genome.</title>
        <authorList>
            <person name="Baxter L."/>
            <person name="Tripathy S."/>
            <person name="Ishaque N."/>
            <person name="Boot N."/>
            <person name="Cabral A."/>
            <person name="Kemen E."/>
            <person name="Thines M."/>
            <person name="Ah-Fong A."/>
            <person name="Anderson R."/>
            <person name="Badejoko W."/>
            <person name="Bittner-Eddy P."/>
            <person name="Boore J.L."/>
            <person name="Chibucos M.C."/>
            <person name="Coates M."/>
            <person name="Dehal P."/>
            <person name="Delehaunty K."/>
            <person name="Dong S."/>
            <person name="Downton P."/>
            <person name="Dumas B."/>
            <person name="Fabro G."/>
            <person name="Fronick C."/>
            <person name="Fuerstenberg S.I."/>
            <person name="Fulton L."/>
            <person name="Gaulin E."/>
            <person name="Govers F."/>
            <person name="Hughes L."/>
            <person name="Humphray S."/>
            <person name="Jiang R.H."/>
            <person name="Judelson H."/>
            <person name="Kamoun S."/>
            <person name="Kyung K."/>
            <person name="Meijer H."/>
            <person name="Minx P."/>
            <person name="Morris P."/>
            <person name="Nelson J."/>
            <person name="Phuntumart V."/>
            <person name="Qutob D."/>
            <person name="Rehmany A."/>
            <person name="Rougon-Cardoso A."/>
            <person name="Ryden P."/>
            <person name="Torto-Alalibo T."/>
            <person name="Studholme D."/>
            <person name="Wang Y."/>
            <person name="Win J."/>
            <person name="Wood J."/>
            <person name="Clifton S.W."/>
            <person name="Rogers J."/>
            <person name="Van den Ackerveken G."/>
            <person name="Jones J.D."/>
            <person name="McDowell J.M."/>
            <person name="Beynon J."/>
            <person name="Tyler B.M."/>
        </authorList>
    </citation>
    <scope>NUCLEOTIDE SEQUENCE [LARGE SCALE GENOMIC DNA]</scope>
    <source>
        <strain evidence="2">Emoy2</strain>
    </source>
</reference>
<sequence>MAVVWLVYFGINSTTTSAFNLLRVDIAEEYSRDTTLLPIIRFCRNTSEDALRSLPASIRAQITRYCFDGQIPSYKIDQFDAPRIVGPLEDDLRGLLLHEYHDGETGGHLRAKEIAYALTQKVSTPKLRHDYSHGNLPISQCLEIFTGLTYTSGSINGARLLRSGLTRVGKRTTPPLSAELFNSLCRPVHTLYPRPVKTTQSYTLGYSTPTLSKDLSKNFNQSSVCARRHRLSF</sequence>
<dbReference type="Proteomes" id="UP000011713">
    <property type="component" value="Unassembled WGS sequence"/>
</dbReference>
<evidence type="ECO:0000313" key="1">
    <source>
        <dbReference type="EnsemblProtists" id="HpaP800442"/>
    </source>
</evidence>
<keyword evidence="2" id="KW-1185">Reference proteome</keyword>
<evidence type="ECO:0000313" key="2">
    <source>
        <dbReference type="Proteomes" id="UP000011713"/>
    </source>
</evidence>
<dbReference type="eggNOG" id="KOG0017">
    <property type="taxonomic scope" value="Eukaryota"/>
</dbReference>
<reference evidence="1" key="2">
    <citation type="submission" date="2015-06" db="UniProtKB">
        <authorList>
            <consortium name="EnsemblProtists"/>
        </authorList>
    </citation>
    <scope>IDENTIFICATION</scope>
    <source>
        <strain evidence="1">Emoy2</strain>
    </source>
</reference>